<dbReference type="GO" id="GO:0004525">
    <property type="term" value="F:ribonuclease III activity"/>
    <property type="evidence" value="ECO:0007669"/>
    <property type="project" value="InterPro"/>
</dbReference>
<dbReference type="SUPFAM" id="SSF69065">
    <property type="entry name" value="RNase III domain-like"/>
    <property type="match status" value="1"/>
</dbReference>
<evidence type="ECO:0000313" key="4">
    <source>
        <dbReference type="EMBL" id="PLB43085.1"/>
    </source>
</evidence>
<dbReference type="Proteomes" id="UP000234275">
    <property type="component" value="Unassembled WGS sequence"/>
</dbReference>
<dbReference type="GO" id="GO:0003723">
    <property type="term" value="F:RNA binding"/>
    <property type="evidence" value="ECO:0007669"/>
    <property type="project" value="UniProtKB-KW"/>
</dbReference>
<dbReference type="SMART" id="SM00535">
    <property type="entry name" value="RIBOc"/>
    <property type="match status" value="1"/>
</dbReference>
<evidence type="ECO:0000313" key="5">
    <source>
        <dbReference type="Proteomes" id="UP000234275"/>
    </source>
</evidence>
<dbReference type="GO" id="GO:0034475">
    <property type="term" value="P:U4 snRNA 3'-end processing"/>
    <property type="evidence" value="ECO:0007669"/>
    <property type="project" value="TreeGrafter"/>
</dbReference>
<dbReference type="EMBL" id="MSFO01000011">
    <property type="protein sequence ID" value="PLB43085.1"/>
    <property type="molecule type" value="Genomic_DNA"/>
</dbReference>
<keyword evidence="5" id="KW-1185">Reference proteome</keyword>
<dbReference type="VEuPathDB" id="FungiDB:P170DRAFT_459600"/>
<feature type="region of interest" description="Disordered" evidence="2">
    <location>
        <begin position="78"/>
        <end position="101"/>
    </location>
</feature>
<accession>A0A2I2FR31</accession>
<dbReference type="PROSITE" id="PS50142">
    <property type="entry name" value="RNASE_3_2"/>
    <property type="match status" value="1"/>
</dbReference>
<evidence type="ECO:0000256" key="2">
    <source>
        <dbReference type="SAM" id="MobiDB-lite"/>
    </source>
</evidence>
<evidence type="ECO:0000256" key="1">
    <source>
        <dbReference type="ARBA" id="ARBA00022884"/>
    </source>
</evidence>
<proteinExistence type="predicted"/>
<feature type="domain" description="RNase III" evidence="3">
    <location>
        <begin position="106"/>
        <end position="217"/>
    </location>
</feature>
<dbReference type="Gene3D" id="3.30.160.20">
    <property type="match status" value="1"/>
</dbReference>
<dbReference type="GO" id="GO:0006364">
    <property type="term" value="P:rRNA processing"/>
    <property type="evidence" value="ECO:0007669"/>
    <property type="project" value="TreeGrafter"/>
</dbReference>
<dbReference type="GO" id="GO:0005654">
    <property type="term" value="C:nucleoplasm"/>
    <property type="evidence" value="ECO:0007669"/>
    <property type="project" value="TreeGrafter"/>
</dbReference>
<feature type="compositionally biased region" description="Basic residues" evidence="2">
    <location>
        <begin position="18"/>
        <end position="27"/>
    </location>
</feature>
<evidence type="ECO:0000259" key="3">
    <source>
        <dbReference type="PROSITE" id="PS50142"/>
    </source>
</evidence>
<reference evidence="4 5" key="1">
    <citation type="submission" date="2016-12" db="EMBL/GenBank/DDBJ databases">
        <title>The genomes of Aspergillus section Nigri reveals drivers in fungal speciation.</title>
        <authorList>
            <consortium name="DOE Joint Genome Institute"/>
            <person name="Vesth T.C."/>
            <person name="Nybo J."/>
            <person name="Theobald S."/>
            <person name="Brandl J."/>
            <person name="Frisvad J.C."/>
            <person name="Nielsen K.F."/>
            <person name="Lyhne E.K."/>
            <person name="Kogle M.E."/>
            <person name="Kuo A."/>
            <person name="Riley R."/>
            <person name="Clum A."/>
            <person name="Nolan M."/>
            <person name="Lipzen A."/>
            <person name="Salamov A."/>
            <person name="Henrissat B."/>
            <person name="Wiebenga A."/>
            <person name="De Vries R.P."/>
            <person name="Grigoriev I.V."/>
            <person name="Mortensen U.H."/>
            <person name="Andersen M.R."/>
            <person name="Baker S.E."/>
        </authorList>
    </citation>
    <scope>NUCLEOTIDE SEQUENCE [LARGE SCALE GENOMIC DNA]</scope>
    <source>
        <strain evidence="4 5">IBT 23096</strain>
    </source>
</reference>
<dbReference type="CDD" id="cd00593">
    <property type="entry name" value="RIBOc"/>
    <property type="match status" value="1"/>
</dbReference>
<name>A0A2I2FR31_9EURO</name>
<comment type="caution">
    <text evidence="4">The sequence shown here is derived from an EMBL/GenBank/DDBJ whole genome shotgun (WGS) entry which is preliminary data.</text>
</comment>
<dbReference type="RefSeq" id="XP_024698387.1">
    <property type="nucleotide sequence ID" value="XM_024851879.1"/>
</dbReference>
<dbReference type="PANTHER" id="PTHR11207">
    <property type="entry name" value="RIBONUCLEASE III"/>
    <property type="match status" value="1"/>
</dbReference>
<sequence length="338" mass="37529">MDRKRKSTFATSEDDKKRQHKISRPRASRGAVHPGSAPIKQGGIPDRLNNAYGLDVNGIAPAVKQALFGLDKALRHAKSQQPKTDVAEPSTIRPEPSLPTLPPICDRTLEKAVFTHPGINGNIEATYDRLEILGDAYIELFATRLIWDRFHQIPSGRISQLRELLVKNESLAEYAIQYGFDRKANIPQDYLGQPKRWTKTMGDIFESYVAAIILSDPANGYSIAEKWLRRLWTPKLTNAGTQRSSLNAKDALARRIMGKGVKLQYLDEEIPIQESGGKQTFFIGVYLTGWGWTNTHLGSGRGPNKAIAGNEAAEQALSNEPLIGEVINAKKSHEASRH</sequence>
<keyword evidence="1" id="KW-0694">RNA-binding</keyword>
<organism evidence="4 5">
    <name type="scientific">Aspergillus steynii IBT 23096</name>
    <dbReference type="NCBI Taxonomy" id="1392250"/>
    <lineage>
        <taxon>Eukaryota</taxon>
        <taxon>Fungi</taxon>
        <taxon>Dikarya</taxon>
        <taxon>Ascomycota</taxon>
        <taxon>Pezizomycotina</taxon>
        <taxon>Eurotiomycetes</taxon>
        <taxon>Eurotiomycetidae</taxon>
        <taxon>Eurotiales</taxon>
        <taxon>Aspergillaceae</taxon>
        <taxon>Aspergillus</taxon>
        <taxon>Aspergillus subgen. Circumdati</taxon>
    </lineage>
</organism>
<gene>
    <name evidence="4" type="ORF">P170DRAFT_459600</name>
</gene>
<dbReference type="Gene3D" id="1.10.1520.10">
    <property type="entry name" value="Ribonuclease III domain"/>
    <property type="match status" value="1"/>
</dbReference>
<dbReference type="AlphaFoldDB" id="A0A2I2FR31"/>
<dbReference type="Pfam" id="PF00636">
    <property type="entry name" value="Ribonuclease_3"/>
    <property type="match status" value="1"/>
</dbReference>
<protein>
    <submittedName>
        <fullName evidence="4">RNase3 domain protein</fullName>
    </submittedName>
</protein>
<dbReference type="GO" id="GO:0006369">
    <property type="term" value="P:termination of RNA polymerase II transcription"/>
    <property type="evidence" value="ECO:0007669"/>
    <property type="project" value="TreeGrafter"/>
</dbReference>
<dbReference type="STRING" id="1392250.A0A2I2FR31"/>
<dbReference type="GeneID" id="36559577"/>
<dbReference type="SUPFAM" id="SSF54768">
    <property type="entry name" value="dsRNA-binding domain-like"/>
    <property type="match status" value="1"/>
</dbReference>
<dbReference type="InterPro" id="IPR036389">
    <property type="entry name" value="RNase_III_sf"/>
</dbReference>
<dbReference type="InterPro" id="IPR000999">
    <property type="entry name" value="RNase_III_dom"/>
</dbReference>
<dbReference type="PANTHER" id="PTHR11207:SF0">
    <property type="entry name" value="RIBONUCLEASE 3"/>
    <property type="match status" value="1"/>
</dbReference>
<dbReference type="OrthoDB" id="2392202at2759"/>
<feature type="region of interest" description="Disordered" evidence="2">
    <location>
        <begin position="1"/>
        <end position="44"/>
    </location>
</feature>